<dbReference type="STRING" id="6669.E9G797"/>
<organism evidence="1 2">
    <name type="scientific">Daphnia pulex</name>
    <name type="common">Water flea</name>
    <dbReference type="NCBI Taxonomy" id="6669"/>
    <lineage>
        <taxon>Eukaryota</taxon>
        <taxon>Metazoa</taxon>
        <taxon>Ecdysozoa</taxon>
        <taxon>Arthropoda</taxon>
        <taxon>Crustacea</taxon>
        <taxon>Branchiopoda</taxon>
        <taxon>Diplostraca</taxon>
        <taxon>Cladocera</taxon>
        <taxon>Anomopoda</taxon>
        <taxon>Daphniidae</taxon>
        <taxon>Daphnia</taxon>
    </lineage>
</organism>
<proteinExistence type="predicted"/>
<dbReference type="EMBL" id="GL732534">
    <property type="protein sequence ID" value="EFX84430.1"/>
    <property type="molecule type" value="Genomic_DNA"/>
</dbReference>
<name>E9G797_DAPPU</name>
<dbReference type="OrthoDB" id="6394238at2759"/>
<dbReference type="Proteomes" id="UP000000305">
    <property type="component" value="Unassembled WGS sequence"/>
</dbReference>
<dbReference type="PANTHER" id="PTHR31781">
    <property type="entry name" value="UNC80"/>
    <property type="match status" value="1"/>
</dbReference>
<dbReference type="InParanoid" id="E9G797"/>
<protein>
    <submittedName>
        <fullName evidence="1">Uncharacterized protein</fullName>
    </submittedName>
</protein>
<reference evidence="1 2" key="1">
    <citation type="journal article" date="2011" name="Science">
        <title>The ecoresponsive genome of Daphnia pulex.</title>
        <authorList>
            <person name="Colbourne J.K."/>
            <person name="Pfrender M.E."/>
            <person name="Gilbert D."/>
            <person name="Thomas W.K."/>
            <person name="Tucker A."/>
            <person name="Oakley T.H."/>
            <person name="Tokishita S."/>
            <person name="Aerts A."/>
            <person name="Arnold G.J."/>
            <person name="Basu M.K."/>
            <person name="Bauer D.J."/>
            <person name="Caceres C.E."/>
            <person name="Carmel L."/>
            <person name="Casola C."/>
            <person name="Choi J.H."/>
            <person name="Detter J.C."/>
            <person name="Dong Q."/>
            <person name="Dusheyko S."/>
            <person name="Eads B.D."/>
            <person name="Frohlich T."/>
            <person name="Geiler-Samerotte K.A."/>
            <person name="Gerlach D."/>
            <person name="Hatcher P."/>
            <person name="Jogdeo S."/>
            <person name="Krijgsveld J."/>
            <person name="Kriventseva E.V."/>
            <person name="Kultz D."/>
            <person name="Laforsch C."/>
            <person name="Lindquist E."/>
            <person name="Lopez J."/>
            <person name="Manak J.R."/>
            <person name="Muller J."/>
            <person name="Pangilinan J."/>
            <person name="Patwardhan R.P."/>
            <person name="Pitluck S."/>
            <person name="Pritham E.J."/>
            <person name="Rechtsteiner A."/>
            <person name="Rho M."/>
            <person name="Rogozin I.B."/>
            <person name="Sakarya O."/>
            <person name="Salamov A."/>
            <person name="Schaack S."/>
            <person name="Shapiro H."/>
            <person name="Shiga Y."/>
            <person name="Skalitzky C."/>
            <person name="Smith Z."/>
            <person name="Souvorov A."/>
            <person name="Sung W."/>
            <person name="Tang Z."/>
            <person name="Tsuchiya D."/>
            <person name="Tu H."/>
            <person name="Vos H."/>
            <person name="Wang M."/>
            <person name="Wolf Y.I."/>
            <person name="Yamagata H."/>
            <person name="Yamada T."/>
            <person name="Ye Y."/>
            <person name="Shaw J.R."/>
            <person name="Andrews J."/>
            <person name="Crease T.J."/>
            <person name="Tang H."/>
            <person name="Lucas S.M."/>
            <person name="Robertson H.M."/>
            <person name="Bork P."/>
            <person name="Koonin E.V."/>
            <person name="Zdobnov E.M."/>
            <person name="Grigoriev I.V."/>
            <person name="Lynch M."/>
            <person name="Boore J.L."/>
        </authorList>
    </citation>
    <scope>NUCLEOTIDE SEQUENCE [LARGE SCALE GENOMIC DNA]</scope>
</reference>
<dbReference type="PANTHER" id="PTHR31781:SF1">
    <property type="entry name" value="PROTEIN UNC-80 HOMOLOG"/>
    <property type="match status" value="1"/>
</dbReference>
<accession>E9G797</accession>
<evidence type="ECO:0000313" key="1">
    <source>
        <dbReference type="EMBL" id="EFX84430.1"/>
    </source>
</evidence>
<dbReference type="KEGG" id="dpx:DAPPUDRAFT_238738"/>
<dbReference type="HOGENOM" id="CLU_1367457_0_0_1"/>
<dbReference type="AlphaFoldDB" id="E9G797"/>
<keyword evidence="2" id="KW-1185">Reference proteome</keyword>
<evidence type="ECO:0000313" key="2">
    <source>
        <dbReference type="Proteomes" id="UP000000305"/>
    </source>
</evidence>
<gene>
    <name evidence="1" type="ORF">DAPPUDRAFT_238738</name>
</gene>
<sequence>MYCGIKATQLKDRARSFFMEWCGPGTDILVPMLTFVHDRRRTSTNVLLQTYLCDACSSSFTASKHNLFDFTGDFASFWTTSVITSVRCYTPAVTHHRIMPSLVALNSVCALYCDVRQLLAYIKDVHGGIFRRVLLSGLLDSAARWNNRKTLRPKTVAISRDDCGGVPPVTFFVVDETTSEKNRKGKKNASLLIFPAAVVP</sequence>